<keyword evidence="3" id="KW-1185">Reference proteome</keyword>
<protein>
    <submittedName>
        <fullName evidence="2">Uncharacterized protein</fullName>
    </submittedName>
</protein>
<name>A0A9Q1E9U0_SYNKA</name>
<accession>A0A9Q1E9U0</accession>
<feature type="region of interest" description="Disordered" evidence="1">
    <location>
        <begin position="64"/>
        <end position="122"/>
    </location>
</feature>
<evidence type="ECO:0000256" key="1">
    <source>
        <dbReference type="SAM" id="MobiDB-lite"/>
    </source>
</evidence>
<evidence type="ECO:0000313" key="3">
    <source>
        <dbReference type="Proteomes" id="UP001152622"/>
    </source>
</evidence>
<proteinExistence type="predicted"/>
<sequence>MPRTKQNHPKNLKASHFAEVLKSTLSCGVLWEVLDGSHRLVNTGLRHCLCCGCEALSGSGIEQGGLSHTYPKSHSPRSGTHPPHARVEPVSRVPELRPVAFPSPTAGPEDRPRSGLGQTRFSPGQAHIPVPSLILQGDGDPTPCEPGFTSNRLHPVLTLNTSRNIIISCGRRLFPRAEFADRNERVNAAQTGNAPVHVLSCSCGQTAPGRRETLLLLKIWLGLFNGRGKSLGLALTALLIWAEGGPQAP</sequence>
<dbReference type="AlphaFoldDB" id="A0A9Q1E9U0"/>
<organism evidence="2 3">
    <name type="scientific">Synaphobranchus kaupii</name>
    <name type="common">Kaup's arrowtooth eel</name>
    <dbReference type="NCBI Taxonomy" id="118154"/>
    <lineage>
        <taxon>Eukaryota</taxon>
        <taxon>Metazoa</taxon>
        <taxon>Chordata</taxon>
        <taxon>Craniata</taxon>
        <taxon>Vertebrata</taxon>
        <taxon>Euteleostomi</taxon>
        <taxon>Actinopterygii</taxon>
        <taxon>Neopterygii</taxon>
        <taxon>Teleostei</taxon>
        <taxon>Anguilliformes</taxon>
        <taxon>Synaphobranchidae</taxon>
        <taxon>Synaphobranchus</taxon>
    </lineage>
</organism>
<evidence type="ECO:0000313" key="2">
    <source>
        <dbReference type="EMBL" id="KAJ8334887.1"/>
    </source>
</evidence>
<dbReference type="Proteomes" id="UP001152622">
    <property type="component" value="Chromosome 21"/>
</dbReference>
<dbReference type="EMBL" id="JAINUF010000021">
    <property type="protein sequence ID" value="KAJ8334887.1"/>
    <property type="molecule type" value="Genomic_DNA"/>
</dbReference>
<comment type="caution">
    <text evidence="2">The sequence shown here is derived from an EMBL/GenBank/DDBJ whole genome shotgun (WGS) entry which is preliminary data.</text>
</comment>
<gene>
    <name evidence="2" type="ORF">SKAU_G00405260</name>
</gene>
<reference evidence="2" key="1">
    <citation type="journal article" date="2023" name="Science">
        <title>Genome structures resolve the early diversification of teleost fishes.</title>
        <authorList>
            <person name="Parey E."/>
            <person name="Louis A."/>
            <person name="Montfort J."/>
            <person name="Bouchez O."/>
            <person name="Roques C."/>
            <person name="Iampietro C."/>
            <person name="Lluch J."/>
            <person name="Castinel A."/>
            <person name="Donnadieu C."/>
            <person name="Desvignes T."/>
            <person name="Floi Bucao C."/>
            <person name="Jouanno E."/>
            <person name="Wen M."/>
            <person name="Mejri S."/>
            <person name="Dirks R."/>
            <person name="Jansen H."/>
            <person name="Henkel C."/>
            <person name="Chen W.J."/>
            <person name="Zahm M."/>
            <person name="Cabau C."/>
            <person name="Klopp C."/>
            <person name="Thompson A.W."/>
            <person name="Robinson-Rechavi M."/>
            <person name="Braasch I."/>
            <person name="Lecointre G."/>
            <person name="Bobe J."/>
            <person name="Postlethwait J.H."/>
            <person name="Berthelot C."/>
            <person name="Roest Crollius H."/>
            <person name="Guiguen Y."/>
        </authorList>
    </citation>
    <scope>NUCLEOTIDE SEQUENCE</scope>
    <source>
        <strain evidence="2">WJC10195</strain>
    </source>
</reference>